<gene>
    <name evidence="1" type="ORF">AAHA92_13610</name>
</gene>
<dbReference type="EMBL" id="JBEAFC010000006">
    <property type="protein sequence ID" value="KAL1552864.1"/>
    <property type="molecule type" value="Genomic_DNA"/>
</dbReference>
<sequence length="150" mass="16694">MRKKYTSARKPPLPPRPIRADTVADTVRSGQCMLDPMASTFIYMVKTTYKVKGEWSHNYNKNLAQLVLIKLQSSLSKKPKPLPKNPAPCSLDNIAKLFASIVQYLFKVVGQWSYDYNDDLIQLAIIKLRSNKPVAVGVGAASPSKKLKGS</sequence>
<reference evidence="1 2" key="1">
    <citation type="submission" date="2024-06" db="EMBL/GenBank/DDBJ databases">
        <title>A chromosome level genome sequence of Diviner's sage (Salvia divinorum).</title>
        <authorList>
            <person name="Ford S.A."/>
            <person name="Ro D.-K."/>
            <person name="Ness R.W."/>
            <person name="Phillips M.A."/>
        </authorList>
    </citation>
    <scope>NUCLEOTIDE SEQUENCE [LARGE SCALE GENOMIC DNA]</scope>
    <source>
        <strain evidence="1">SAF-2024a</strain>
        <tissue evidence="1">Leaf</tissue>
    </source>
</reference>
<evidence type="ECO:0000313" key="1">
    <source>
        <dbReference type="EMBL" id="KAL1552864.1"/>
    </source>
</evidence>
<keyword evidence="2" id="KW-1185">Reference proteome</keyword>
<evidence type="ECO:0000313" key="2">
    <source>
        <dbReference type="Proteomes" id="UP001567538"/>
    </source>
</evidence>
<proteinExistence type="predicted"/>
<accession>A0ABD1HCN4</accession>
<name>A0ABD1HCN4_SALDI</name>
<comment type="caution">
    <text evidence="1">The sequence shown here is derived from an EMBL/GenBank/DDBJ whole genome shotgun (WGS) entry which is preliminary data.</text>
</comment>
<organism evidence="1 2">
    <name type="scientific">Salvia divinorum</name>
    <name type="common">Maria pastora</name>
    <name type="synonym">Diviner's sage</name>
    <dbReference type="NCBI Taxonomy" id="28513"/>
    <lineage>
        <taxon>Eukaryota</taxon>
        <taxon>Viridiplantae</taxon>
        <taxon>Streptophyta</taxon>
        <taxon>Embryophyta</taxon>
        <taxon>Tracheophyta</taxon>
        <taxon>Spermatophyta</taxon>
        <taxon>Magnoliopsida</taxon>
        <taxon>eudicotyledons</taxon>
        <taxon>Gunneridae</taxon>
        <taxon>Pentapetalae</taxon>
        <taxon>asterids</taxon>
        <taxon>lamiids</taxon>
        <taxon>Lamiales</taxon>
        <taxon>Lamiaceae</taxon>
        <taxon>Nepetoideae</taxon>
        <taxon>Mentheae</taxon>
        <taxon>Salviinae</taxon>
        <taxon>Salvia</taxon>
        <taxon>Salvia subgen. Calosphace</taxon>
    </lineage>
</organism>
<protein>
    <submittedName>
        <fullName evidence="1">Uncharacterized protein</fullName>
    </submittedName>
</protein>
<dbReference type="AlphaFoldDB" id="A0ABD1HCN4"/>
<dbReference type="Proteomes" id="UP001567538">
    <property type="component" value="Unassembled WGS sequence"/>
</dbReference>